<proteinExistence type="predicted"/>
<name>A4A4J9_9GAMM</name>
<evidence type="ECO:0000313" key="3">
    <source>
        <dbReference type="Proteomes" id="UP000019205"/>
    </source>
</evidence>
<dbReference type="Proteomes" id="UP000019205">
    <property type="component" value="Chromosome"/>
</dbReference>
<dbReference type="HOGENOM" id="CLU_357057_0_0_6"/>
<keyword evidence="3" id="KW-1185">Reference proteome</keyword>
<accession>A4A4J9</accession>
<dbReference type="eggNOG" id="ENOG5032U9F">
    <property type="taxonomic scope" value="Bacteria"/>
</dbReference>
<keyword evidence="1" id="KW-0732">Signal</keyword>
<organism evidence="2 3">
    <name type="scientific">Congregibacter litoralis KT71</name>
    <dbReference type="NCBI Taxonomy" id="314285"/>
    <lineage>
        <taxon>Bacteria</taxon>
        <taxon>Pseudomonadati</taxon>
        <taxon>Pseudomonadota</taxon>
        <taxon>Gammaproteobacteria</taxon>
        <taxon>Cellvibrionales</taxon>
        <taxon>Halieaceae</taxon>
        <taxon>Congregibacter</taxon>
    </lineage>
</organism>
<dbReference type="AlphaFoldDB" id="A4A4J9"/>
<feature type="chain" id="PRO_5002664106" evidence="1">
    <location>
        <begin position="26"/>
        <end position="785"/>
    </location>
</feature>
<protein>
    <submittedName>
        <fullName evidence="2">Uncharacterized protein</fullName>
    </submittedName>
</protein>
<evidence type="ECO:0000256" key="1">
    <source>
        <dbReference type="SAM" id="SignalP"/>
    </source>
</evidence>
<gene>
    <name evidence="2" type="ORF">KT71_08842</name>
</gene>
<feature type="signal peptide" evidence="1">
    <location>
        <begin position="1"/>
        <end position="25"/>
    </location>
</feature>
<dbReference type="EMBL" id="AAOA02000003">
    <property type="protein sequence ID" value="EAQ98720.1"/>
    <property type="molecule type" value="Genomic_DNA"/>
</dbReference>
<dbReference type="RefSeq" id="WP_008294198.1">
    <property type="nucleotide sequence ID" value="NZ_CM002299.1"/>
</dbReference>
<reference evidence="2 3" key="2">
    <citation type="journal article" date="2009" name="PLoS ONE">
        <title>The photosynthetic apparatus and its regulation in the aerobic gammaproteobacterium Congregibacter litoralis gen. nov., sp. nov.</title>
        <authorList>
            <person name="Spring S."/>
            <person name="Lunsdorf H."/>
            <person name="Fuchs B.M."/>
            <person name="Tindall B.J."/>
        </authorList>
    </citation>
    <scope>NUCLEOTIDE SEQUENCE [LARGE SCALE GENOMIC DNA]</scope>
    <source>
        <strain evidence="2">KT71</strain>
    </source>
</reference>
<evidence type="ECO:0000313" key="2">
    <source>
        <dbReference type="EMBL" id="EAQ98720.1"/>
    </source>
</evidence>
<reference evidence="2 3" key="1">
    <citation type="journal article" date="2007" name="Proc. Natl. Acad. Sci. U.S.A.">
        <title>Characterization of a marine gammaproteobacterium capable of aerobic anoxygenic photosynthesis.</title>
        <authorList>
            <person name="Fuchs B.M."/>
            <person name="Spring S."/>
            <person name="Teeling H."/>
            <person name="Quast C."/>
            <person name="Wulf J."/>
            <person name="Schattenhofer M."/>
            <person name="Yan S."/>
            <person name="Ferriera S."/>
            <person name="Johnson J."/>
            <person name="Glockner F.O."/>
            <person name="Amann R."/>
        </authorList>
    </citation>
    <scope>NUCLEOTIDE SEQUENCE [LARGE SCALE GENOMIC DNA]</scope>
    <source>
        <strain evidence="2">KT71</strain>
    </source>
</reference>
<sequence length="785" mass="86662">MSKQIVRILGLGIMLLVGSALPAVAQTPAFPPAANIAGDWDGIFQCDGYTNQFSIELQSSDQRRLSGSMQRSILGPTFRKHQQPYEKSLQVIGQYDSRTGTIALGTGQGRAQEIQMQGIVSPTGERMTGTVKWSLGRGCSSVVMGKRFSREVSSILERAKPTLYRPKVDPRANCDNRIVEWISQPLGYDQYSYQLRGAAGYASLALFEDSRFEPFFGKPYSKMSKRDLTKLENQIARPCWGALQAIGGDAKTATGVLSVVRQLPGSNVNVALYPYARAIARAWQDHSIASADPANSQQVGQFTNAARLFTQVLWPEGDFSFSEQLANKKSNTGTQRMNAALKELLSEPSPTFDALERIAAFELRIVVGSASAMESPNRVTRRSRSEQAAASQALQAARAEARAEYVVTAEAASAAGASIRSYLNRHAADAATAYASEQVTVQQARDNLASIGRRSDSRLRAYLEPGVMRQVDAIFSSQRNQLANQFAVTEKSMYALLRATTPKDLAGLKSLNAFDQVLRKKYGELFMLNAFSALRAAAATDRQRILSSQQQILIGQIRQSDTVSAMQDIVDTTVLAVDRQSGAFEPIQRALTARRQELAPFTGYPGADFLNAVYAGDVRTIDAIDTEYRNQFKRSLSELGGAGVFDNFYRYAIDQIRLIDPVMAVYLLNYQKNYKRCLRIDAAAFTVTRTVPTTVTTNLLGVEIARSEGYTINDDFLVNKDFESAFRRVGKMQPTNFLAKLVDQYMSNGGITAVTDGTRRMMREQACDGEVVERMEERMRAALFR</sequence>
<comment type="caution">
    <text evidence="2">The sequence shown here is derived from an EMBL/GenBank/DDBJ whole genome shotgun (WGS) entry which is preliminary data.</text>
</comment>
<dbReference type="STRING" id="314285.KT71_08842"/>